<comment type="caution">
    <text evidence="1">The sequence shown here is derived from an EMBL/GenBank/DDBJ whole genome shotgun (WGS) entry which is preliminary data.</text>
</comment>
<protein>
    <recommendedName>
        <fullName evidence="3">Four-helix bundle copper-binding protein</fullName>
    </recommendedName>
</protein>
<evidence type="ECO:0000313" key="1">
    <source>
        <dbReference type="EMBL" id="OBU02514.1"/>
    </source>
</evidence>
<gene>
    <name evidence="1" type="ORF">AYY17_12745</name>
</gene>
<dbReference type="EMBL" id="LZEX01000045">
    <property type="protein sequence ID" value="OBU02514.1"/>
    <property type="molecule type" value="Genomic_DNA"/>
</dbReference>
<dbReference type="Gene3D" id="1.20.1270.360">
    <property type="match status" value="1"/>
</dbReference>
<sequence>MKNINECVAVFNDCVSHCRQSLVRCLKEGHGDNTQCHLAMLHCAEAAQFAAMAVSSAAPYTKAACEICMKACRDCIDVCKSEGGHAECIGCCQACIDMCHEMIKTDCCSN</sequence>
<dbReference type="Pfam" id="PF03860">
    <property type="entry name" value="Csp"/>
    <property type="match status" value="1"/>
</dbReference>
<organism evidence="1 2">
    <name type="scientific">Morganella psychrotolerans</name>
    <dbReference type="NCBI Taxonomy" id="368603"/>
    <lineage>
        <taxon>Bacteria</taxon>
        <taxon>Pseudomonadati</taxon>
        <taxon>Pseudomonadota</taxon>
        <taxon>Gammaproteobacteria</taxon>
        <taxon>Enterobacterales</taxon>
        <taxon>Morganellaceae</taxon>
        <taxon>Morganella</taxon>
    </lineage>
</organism>
<accession>A0A1B8H0C0</accession>
<dbReference type="AlphaFoldDB" id="A0A1B8H0C0"/>
<evidence type="ECO:0008006" key="3">
    <source>
        <dbReference type="Google" id="ProtNLM"/>
    </source>
</evidence>
<proteinExistence type="predicted"/>
<dbReference type="RefSeq" id="WP_067426560.1">
    <property type="nucleotide sequence ID" value="NZ_CBCPID010000003.1"/>
</dbReference>
<reference evidence="1 2" key="1">
    <citation type="submission" date="2016-06" db="EMBL/GenBank/DDBJ databases">
        <authorList>
            <person name="Kjaerup R.B."/>
            <person name="Dalgaard T.S."/>
            <person name="Juul-Madsen H.R."/>
        </authorList>
    </citation>
    <scope>NUCLEOTIDE SEQUENCE [LARGE SCALE GENOMIC DNA]</scope>
    <source>
        <strain evidence="1 2">GCSL-Mp3</strain>
    </source>
</reference>
<dbReference type="Proteomes" id="UP000092247">
    <property type="component" value="Unassembled WGS sequence"/>
</dbReference>
<evidence type="ECO:0000313" key="2">
    <source>
        <dbReference type="Proteomes" id="UP000092247"/>
    </source>
</evidence>
<name>A0A1B8H0C0_9GAMM</name>
<dbReference type="InterPro" id="IPR005560">
    <property type="entry name" value="Csp_YhjQ"/>
</dbReference>